<dbReference type="EMBL" id="SRLC01000003">
    <property type="protein sequence ID" value="TGE20454.1"/>
    <property type="molecule type" value="Genomic_DNA"/>
</dbReference>
<keyword evidence="2" id="KW-1185">Reference proteome</keyword>
<comment type="caution">
    <text evidence="1">The sequence shown here is derived from an EMBL/GenBank/DDBJ whole genome shotgun (WGS) entry which is preliminary data.</text>
</comment>
<evidence type="ECO:0000313" key="1">
    <source>
        <dbReference type="EMBL" id="TGE20454.1"/>
    </source>
</evidence>
<name>A0A4Z0PT22_9BACT</name>
<proteinExistence type="predicted"/>
<organism evidence="1 2">
    <name type="scientific">Hymenobacter aquaticus</name>
    <dbReference type="NCBI Taxonomy" id="1867101"/>
    <lineage>
        <taxon>Bacteria</taxon>
        <taxon>Pseudomonadati</taxon>
        <taxon>Bacteroidota</taxon>
        <taxon>Cytophagia</taxon>
        <taxon>Cytophagales</taxon>
        <taxon>Hymenobacteraceae</taxon>
        <taxon>Hymenobacter</taxon>
    </lineage>
</organism>
<evidence type="ECO:0000313" key="2">
    <source>
        <dbReference type="Proteomes" id="UP000297549"/>
    </source>
</evidence>
<reference evidence="1 2" key="1">
    <citation type="submission" date="2019-04" db="EMBL/GenBank/DDBJ databases">
        <authorList>
            <person name="Feng G."/>
            <person name="Zhang J."/>
            <person name="Zhu H."/>
        </authorList>
    </citation>
    <scope>NUCLEOTIDE SEQUENCE [LARGE SCALE GENOMIC DNA]</scope>
    <source>
        <strain evidence="1 2">JCM 31653</strain>
    </source>
</reference>
<accession>A0A4Z0PT22</accession>
<protein>
    <submittedName>
        <fullName evidence="1">Uncharacterized protein</fullName>
    </submittedName>
</protein>
<dbReference type="AlphaFoldDB" id="A0A4Z0PT22"/>
<gene>
    <name evidence="1" type="ORF">E5K00_20880</name>
</gene>
<dbReference type="OrthoDB" id="9833362at2"/>
<dbReference type="RefSeq" id="WP_135465254.1">
    <property type="nucleotide sequence ID" value="NZ_SRLC01000003.1"/>
</dbReference>
<dbReference type="Proteomes" id="UP000297549">
    <property type="component" value="Unassembled WGS sequence"/>
</dbReference>
<sequence length="188" mass="21598">MHFSTRIRQAVARLESIATMPAEQERAMLVELQHCAATEVQSLIDHHSTKALREYLGVRLFIEAQVDELPVSAYSVAEFRRRINYMVLVWNASKDLPPFAGRDLRPFLETVNGALYQLAVYTTGWSEKIQLEALEAWYSETDAEIIICDVGQCWYLSGEGYFGDSELRPATKSELIARNFYDYYQDLD</sequence>